<evidence type="ECO:0000313" key="10">
    <source>
        <dbReference type="Proteomes" id="UP000591131"/>
    </source>
</evidence>
<sequence length="231" mass="24544">MQIVSTPTNEVDADTLCGFLSMATKLLPDISAECTRSAVSELTGGRRRKCECDLNVNDPGACTQCQLERVHMREVWQTAEQYPLRNVSVANIDAGVDFTDPGLAPSRLLERALSEVVREGIIVISAAGNFGENSSDVLPCGYNSSNAVCVAALSNSDKYILREDSNFGSHIDIAALGTDVQVGLNSEGRAETANGTSYAAPFVTGTAGILLGLGIKPAEIKSLHAFRFSSR</sequence>
<evidence type="ECO:0000256" key="4">
    <source>
        <dbReference type="ARBA" id="ARBA00022825"/>
    </source>
</evidence>
<dbReference type="PROSITE" id="PS51892">
    <property type="entry name" value="SUBTILASE"/>
    <property type="match status" value="1"/>
</dbReference>
<evidence type="ECO:0000256" key="5">
    <source>
        <dbReference type="ARBA" id="ARBA00023529"/>
    </source>
</evidence>
<keyword evidence="2" id="KW-0645">Protease</keyword>
<protein>
    <recommendedName>
        <fullName evidence="6">subtilisin</fullName>
        <ecNumber evidence="6">3.4.21.62</ecNumber>
    </recommendedName>
</protein>
<dbReference type="PROSITE" id="PS00138">
    <property type="entry name" value="SUBTILASE_SER"/>
    <property type="match status" value="1"/>
</dbReference>
<dbReference type="AlphaFoldDB" id="A0A7J6N149"/>
<evidence type="ECO:0000259" key="8">
    <source>
        <dbReference type="Pfam" id="PF00082"/>
    </source>
</evidence>
<dbReference type="InterPro" id="IPR036852">
    <property type="entry name" value="Peptidase_S8/S53_dom_sf"/>
</dbReference>
<dbReference type="InterPro" id="IPR000209">
    <property type="entry name" value="Peptidase_S8/S53_dom"/>
</dbReference>
<evidence type="ECO:0000256" key="2">
    <source>
        <dbReference type="ARBA" id="ARBA00022670"/>
    </source>
</evidence>
<comment type="similarity">
    <text evidence="1 7">Belongs to the peptidase S8 family.</text>
</comment>
<organism evidence="9 10">
    <name type="scientific">Perkinsus chesapeaki</name>
    <name type="common">Clam parasite</name>
    <name type="synonym">Perkinsus andrewsi</name>
    <dbReference type="NCBI Taxonomy" id="330153"/>
    <lineage>
        <taxon>Eukaryota</taxon>
        <taxon>Sar</taxon>
        <taxon>Alveolata</taxon>
        <taxon>Perkinsozoa</taxon>
        <taxon>Perkinsea</taxon>
        <taxon>Perkinsida</taxon>
        <taxon>Perkinsidae</taxon>
        <taxon>Perkinsus</taxon>
    </lineage>
</organism>
<comment type="catalytic activity">
    <reaction evidence="5">
        <text>Hydrolysis of proteins with broad specificity for peptide bonds, and a preference for a large uncharged residue in P1. Hydrolyzes peptide amides.</text>
        <dbReference type="EC" id="3.4.21.62"/>
    </reaction>
</comment>
<dbReference type="Gene3D" id="3.40.50.200">
    <property type="entry name" value="Peptidase S8/S53 domain"/>
    <property type="match status" value="2"/>
</dbReference>
<evidence type="ECO:0000256" key="1">
    <source>
        <dbReference type="ARBA" id="ARBA00011073"/>
    </source>
</evidence>
<keyword evidence="4" id="KW-0720">Serine protease</keyword>
<comment type="caution">
    <text evidence="7">Lacks conserved residue(s) required for the propagation of feature annotation.</text>
</comment>
<proteinExistence type="inferred from homology"/>
<evidence type="ECO:0000313" key="9">
    <source>
        <dbReference type="EMBL" id="KAF4677307.1"/>
    </source>
</evidence>
<comment type="caution">
    <text evidence="9">The sequence shown here is derived from an EMBL/GenBank/DDBJ whole genome shotgun (WGS) entry which is preliminary data.</text>
</comment>
<dbReference type="InterPro" id="IPR050131">
    <property type="entry name" value="Peptidase_S8_subtilisin-like"/>
</dbReference>
<reference evidence="9 10" key="1">
    <citation type="submission" date="2020-04" db="EMBL/GenBank/DDBJ databases">
        <title>Perkinsus chesapeaki whole genome sequence.</title>
        <authorList>
            <person name="Bogema D.R."/>
        </authorList>
    </citation>
    <scope>NUCLEOTIDE SEQUENCE [LARGE SCALE GENOMIC DNA]</scope>
    <source>
        <strain evidence="9">ATCC PRA-425</strain>
    </source>
</reference>
<accession>A0A7J6N149</accession>
<dbReference type="OrthoDB" id="206201at2759"/>
<feature type="domain" description="Peptidase S8/S53" evidence="8">
    <location>
        <begin position="112"/>
        <end position="212"/>
    </location>
</feature>
<gene>
    <name evidence="9" type="ORF">FOL47_002235</name>
</gene>
<evidence type="ECO:0000256" key="7">
    <source>
        <dbReference type="PROSITE-ProRule" id="PRU01240"/>
    </source>
</evidence>
<dbReference type="GO" id="GO:0006508">
    <property type="term" value="P:proteolysis"/>
    <property type="evidence" value="ECO:0007669"/>
    <property type="project" value="UniProtKB-KW"/>
</dbReference>
<evidence type="ECO:0000256" key="3">
    <source>
        <dbReference type="ARBA" id="ARBA00022801"/>
    </source>
</evidence>
<dbReference type="EC" id="3.4.21.62" evidence="6"/>
<evidence type="ECO:0000256" key="6">
    <source>
        <dbReference type="ARBA" id="ARBA00023619"/>
    </source>
</evidence>
<name>A0A7J6N149_PERCH</name>
<dbReference type="Proteomes" id="UP000591131">
    <property type="component" value="Unassembled WGS sequence"/>
</dbReference>
<dbReference type="EMBL" id="JAAPAO010000016">
    <property type="protein sequence ID" value="KAF4677307.1"/>
    <property type="molecule type" value="Genomic_DNA"/>
</dbReference>
<keyword evidence="10" id="KW-1185">Reference proteome</keyword>
<dbReference type="GO" id="GO:0004252">
    <property type="term" value="F:serine-type endopeptidase activity"/>
    <property type="evidence" value="ECO:0007669"/>
    <property type="project" value="UniProtKB-EC"/>
</dbReference>
<dbReference type="PANTHER" id="PTHR43806">
    <property type="entry name" value="PEPTIDASE S8"/>
    <property type="match status" value="1"/>
</dbReference>
<dbReference type="Pfam" id="PF00082">
    <property type="entry name" value="Peptidase_S8"/>
    <property type="match status" value="1"/>
</dbReference>
<keyword evidence="3" id="KW-0378">Hydrolase</keyword>
<dbReference type="PANTHER" id="PTHR43806:SF11">
    <property type="entry name" value="CEREVISIN-RELATED"/>
    <property type="match status" value="1"/>
</dbReference>
<dbReference type="InterPro" id="IPR023828">
    <property type="entry name" value="Peptidase_S8_Ser-AS"/>
</dbReference>
<dbReference type="SUPFAM" id="SSF52743">
    <property type="entry name" value="Subtilisin-like"/>
    <property type="match status" value="1"/>
</dbReference>